<dbReference type="Proteomes" id="UP000824120">
    <property type="component" value="Chromosome 6"/>
</dbReference>
<accession>A0A9J5YP37</accession>
<dbReference type="OrthoDB" id="1303519at2759"/>
<name>A0A9J5YP37_SOLCO</name>
<feature type="non-terminal residue" evidence="1">
    <location>
        <position position="92"/>
    </location>
</feature>
<organism evidence="1 2">
    <name type="scientific">Solanum commersonii</name>
    <name type="common">Commerson's wild potato</name>
    <name type="synonym">Commerson's nightshade</name>
    <dbReference type="NCBI Taxonomy" id="4109"/>
    <lineage>
        <taxon>Eukaryota</taxon>
        <taxon>Viridiplantae</taxon>
        <taxon>Streptophyta</taxon>
        <taxon>Embryophyta</taxon>
        <taxon>Tracheophyta</taxon>
        <taxon>Spermatophyta</taxon>
        <taxon>Magnoliopsida</taxon>
        <taxon>eudicotyledons</taxon>
        <taxon>Gunneridae</taxon>
        <taxon>Pentapetalae</taxon>
        <taxon>asterids</taxon>
        <taxon>lamiids</taxon>
        <taxon>Solanales</taxon>
        <taxon>Solanaceae</taxon>
        <taxon>Solanoideae</taxon>
        <taxon>Solaneae</taxon>
        <taxon>Solanum</taxon>
    </lineage>
</organism>
<evidence type="ECO:0000313" key="1">
    <source>
        <dbReference type="EMBL" id="KAG5600646.1"/>
    </source>
</evidence>
<keyword evidence="2" id="KW-1185">Reference proteome</keyword>
<sequence length="92" mass="10570">MEWGLPPNTLFGDDIIDQIEGLRIHDDSKKIADLLTLSRGPMKYVTKFKGYIINGYRFHVQDYDKGLRTQNCGIVVSAETDEEDKIIAYYVL</sequence>
<protein>
    <submittedName>
        <fullName evidence="1">Uncharacterized protein</fullName>
    </submittedName>
</protein>
<dbReference type="PANTHER" id="PTHR48258">
    <property type="entry name" value="DUF4218 DOMAIN-CONTAINING PROTEIN-RELATED"/>
    <property type="match status" value="1"/>
</dbReference>
<comment type="caution">
    <text evidence="1">The sequence shown here is derived from an EMBL/GenBank/DDBJ whole genome shotgun (WGS) entry which is preliminary data.</text>
</comment>
<reference evidence="1 2" key="1">
    <citation type="submission" date="2020-09" db="EMBL/GenBank/DDBJ databases">
        <title>De no assembly of potato wild relative species, Solanum commersonii.</title>
        <authorList>
            <person name="Cho K."/>
        </authorList>
    </citation>
    <scope>NUCLEOTIDE SEQUENCE [LARGE SCALE GENOMIC DNA]</scope>
    <source>
        <strain evidence="1">LZ3.2</strain>
        <tissue evidence="1">Leaf</tissue>
    </source>
</reference>
<evidence type="ECO:0000313" key="2">
    <source>
        <dbReference type="Proteomes" id="UP000824120"/>
    </source>
</evidence>
<gene>
    <name evidence="1" type="ORF">H5410_032016</name>
</gene>
<dbReference type="EMBL" id="JACXVP010000006">
    <property type="protein sequence ID" value="KAG5600646.1"/>
    <property type="molecule type" value="Genomic_DNA"/>
</dbReference>
<dbReference type="AlphaFoldDB" id="A0A9J5YP37"/>
<dbReference type="PANTHER" id="PTHR48258:SF11">
    <property type="entry name" value="TDCA1-ORF2 PROTEIN"/>
    <property type="match status" value="1"/>
</dbReference>
<proteinExistence type="predicted"/>